<dbReference type="Pfam" id="PF13306">
    <property type="entry name" value="LRR_5"/>
    <property type="match status" value="3"/>
</dbReference>
<dbReference type="Gene3D" id="3.80.10.10">
    <property type="entry name" value="Ribonuclease Inhibitor"/>
    <property type="match status" value="2"/>
</dbReference>
<dbReference type="PANTHER" id="PTHR45661:SF3">
    <property type="entry name" value="IG-LIKE DOMAIN-CONTAINING PROTEIN"/>
    <property type="match status" value="1"/>
</dbReference>
<dbReference type="PANTHER" id="PTHR45661">
    <property type="entry name" value="SURFACE ANTIGEN"/>
    <property type="match status" value="1"/>
</dbReference>
<protein>
    <submittedName>
        <fullName evidence="1">Leucine-rich repeat domain-containing protein</fullName>
    </submittedName>
</protein>
<dbReference type="SUPFAM" id="SSF52058">
    <property type="entry name" value="L domain-like"/>
    <property type="match status" value="2"/>
</dbReference>
<dbReference type="Proteomes" id="UP000606720">
    <property type="component" value="Unassembled WGS sequence"/>
</dbReference>
<dbReference type="EMBL" id="JACOPH010000011">
    <property type="protein sequence ID" value="MBC5714903.1"/>
    <property type="molecule type" value="Genomic_DNA"/>
</dbReference>
<organism evidence="1 2">
    <name type="scientific">Roseburia zhanii</name>
    <dbReference type="NCBI Taxonomy" id="2763064"/>
    <lineage>
        <taxon>Bacteria</taxon>
        <taxon>Bacillati</taxon>
        <taxon>Bacillota</taxon>
        <taxon>Clostridia</taxon>
        <taxon>Lachnospirales</taxon>
        <taxon>Lachnospiraceae</taxon>
        <taxon>Roseburia</taxon>
    </lineage>
</organism>
<evidence type="ECO:0000313" key="1">
    <source>
        <dbReference type="EMBL" id="MBC5714903.1"/>
    </source>
</evidence>
<sequence>MKCPKCGKIWNQRNTITSDIYICPYCRDSFSADGQERENISLVFKKIVDDYGDRIVEDVDRLNALLMDYAPHSDKERKLIIMAIREGVADKLLKLVNATADMQQDGIRRCVNLLVSEIWITEIAAEYVIAVISNGIGINAEIGSIETNFCDQRITDTLIKTMDLSSMELIYSRLKKCKTIGYKAFASNTMLTELIVPDTITAIYPRAFLNCRNLRKISLPYSIKLIGNRIFEGCIHLEDIEVTDNAVFKVVNGVLIDKVSKKTLRALNNEEIDVVEIADGIRCIAVKTFDNCQVKCISIPMTVIMIEKDAFYLTTKLEEFVVDPKNKMFGTKDGVLHERNGKVLVRYPQGRKNVSYYIEDSVEKIEEKAFSRAIYLQTVTFNRNLRIIGKNSFEYCYSIENLILPNGIETIEDRAFQYCRNLRGAMLSNKIKEIGDCAFYNCSSLETISIPQKVERIGNFAFAFCKKLKHVVIQENVTFMGDGVFLECNSIEIFIRNNTYIEAYCQSRNIKYQKI</sequence>
<dbReference type="InterPro" id="IPR032675">
    <property type="entry name" value="LRR_dom_sf"/>
</dbReference>
<reference evidence="1" key="1">
    <citation type="submission" date="2020-08" db="EMBL/GenBank/DDBJ databases">
        <title>Genome public.</title>
        <authorList>
            <person name="Liu C."/>
            <person name="Sun Q."/>
        </authorList>
    </citation>
    <scope>NUCLEOTIDE SEQUENCE</scope>
    <source>
        <strain evidence="1">BX1005</strain>
    </source>
</reference>
<dbReference type="AlphaFoldDB" id="A0A923LQ69"/>
<dbReference type="InterPro" id="IPR053139">
    <property type="entry name" value="Surface_bspA-like"/>
</dbReference>
<dbReference type="RefSeq" id="WP_186867486.1">
    <property type="nucleotide sequence ID" value="NZ_JACOPH010000011.1"/>
</dbReference>
<accession>A0A923LQ69</accession>
<keyword evidence="2" id="KW-1185">Reference proteome</keyword>
<name>A0A923LQ69_9FIRM</name>
<dbReference type="InterPro" id="IPR026906">
    <property type="entry name" value="LRR_5"/>
</dbReference>
<proteinExistence type="predicted"/>
<evidence type="ECO:0000313" key="2">
    <source>
        <dbReference type="Proteomes" id="UP000606720"/>
    </source>
</evidence>
<comment type="caution">
    <text evidence="1">The sequence shown here is derived from an EMBL/GenBank/DDBJ whole genome shotgun (WGS) entry which is preliminary data.</text>
</comment>
<gene>
    <name evidence="1" type="ORF">H8S17_11955</name>
</gene>